<feature type="non-terminal residue" evidence="2">
    <location>
        <position position="1"/>
    </location>
</feature>
<dbReference type="Proteomes" id="UP000003257">
    <property type="component" value="Unassembled WGS sequence"/>
</dbReference>
<organism evidence="2 3">
    <name type="scientific">Sulfitobacter indolifex HEL-45</name>
    <dbReference type="NCBI Taxonomy" id="391624"/>
    <lineage>
        <taxon>Bacteria</taxon>
        <taxon>Pseudomonadati</taxon>
        <taxon>Pseudomonadota</taxon>
        <taxon>Alphaproteobacteria</taxon>
        <taxon>Rhodobacterales</taxon>
        <taxon>Roseobacteraceae</taxon>
        <taxon>Sulfitobacter</taxon>
    </lineage>
</organism>
<dbReference type="PANTHER" id="PTHR10948">
    <property type="entry name" value="TRANSPOSASE"/>
    <property type="match status" value="1"/>
</dbReference>
<reference evidence="2 3" key="1">
    <citation type="submission" date="2007-11" db="EMBL/GenBank/DDBJ databases">
        <authorList>
            <person name="Wagner-Dobler I."/>
            <person name="Ferriera S."/>
            <person name="Johnson J."/>
            <person name="Kravitz S."/>
            <person name="Beeson K."/>
            <person name="Sutton G."/>
            <person name="Rogers Y.-H."/>
            <person name="Friedman R."/>
            <person name="Frazier M."/>
            <person name="Venter J.C."/>
        </authorList>
    </citation>
    <scope>NUCLEOTIDE SEQUENCE [LARGE SCALE GENOMIC DNA]</scope>
    <source>
        <strain evidence="2 3">HEL-45</strain>
    </source>
</reference>
<proteinExistence type="predicted"/>
<dbReference type="InterPro" id="IPR036397">
    <property type="entry name" value="RNaseH_sf"/>
</dbReference>
<dbReference type="Pfam" id="PF00665">
    <property type="entry name" value="rve"/>
    <property type="match status" value="1"/>
</dbReference>
<gene>
    <name evidence="2" type="ORF">OIHEL45_18326</name>
</gene>
<dbReference type="InterPro" id="IPR053392">
    <property type="entry name" value="Transposase_IS30-like"/>
</dbReference>
<evidence type="ECO:0000313" key="2">
    <source>
        <dbReference type="EMBL" id="EDQ03800.1"/>
    </source>
</evidence>
<dbReference type="PROSITE" id="PS50994">
    <property type="entry name" value="INTEGRASE"/>
    <property type="match status" value="1"/>
</dbReference>
<dbReference type="NCBIfam" id="NF033563">
    <property type="entry name" value="transpos_IS30"/>
    <property type="match status" value="1"/>
</dbReference>
<dbReference type="EMBL" id="ABID01000008">
    <property type="protein sequence ID" value="EDQ03800.1"/>
    <property type="molecule type" value="Genomic_DNA"/>
</dbReference>
<feature type="domain" description="Integrase catalytic" evidence="1">
    <location>
        <begin position="1"/>
        <end position="162"/>
    </location>
</feature>
<protein>
    <submittedName>
        <fullName evidence="2">Transposase for insertion sequence element</fullName>
    </submittedName>
</protein>
<dbReference type="InterPro" id="IPR001584">
    <property type="entry name" value="Integrase_cat-core"/>
</dbReference>
<accession>A0ABM9X304</accession>
<dbReference type="SUPFAM" id="SSF53098">
    <property type="entry name" value="Ribonuclease H-like"/>
    <property type="match status" value="1"/>
</dbReference>
<name>A0ABM9X304_9RHOB</name>
<dbReference type="RefSeq" id="WP_007120689.1">
    <property type="nucleotide sequence ID" value="NZ_ABID01000008.1"/>
</dbReference>
<dbReference type="Gene3D" id="3.30.420.10">
    <property type="entry name" value="Ribonuclease H-like superfamily/Ribonuclease H"/>
    <property type="match status" value="1"/>
</dbReference>
<dbReference type="InterPro" id="IPR012337">
    <property type="entry name" value="RNaseH-like_sf"/>
</dbReference>
<evidence type="ECO:0000313" key="3">
    <source>
        <dbReference type="Proteomes" id="UP000003257"/>
    </source>
</evidence>
<dbReference type="InterPro" id="IPR051917">
    <property type="entry name" value="Transposase-Integrase"/>
</dbReference>
<comment type="caution">
    <text evidence="2">The sequence shown here is derived from an EMBL/GenBank/DDBJ whole genome shotgun (WGS) entry which is preliminary data.</text>
</comment>
<evidence type="ECO:0000259" key="1">
    <source>
        <dbReference type="PROSITE" id="PS50994"/>
    </source>
</evidence>
<dbReference type="PANTHER" id="PTHR10948:SF23">
    <property type="entry name" value="TRANSPOSASE INSI FOR INSERTION SEQUENCE ELEMENT IS30A-RELATED"/>
    <property type="match status" value="1"/>
</dbReference>
<keyword evidence="3" id="KW-1185">Reference proteome</keyword>
<sequence length="167" mass="19816">RPDDVAHRRQFGHWEADLMLFKQKLGQSNVTSLVERVSRFTVIVKNPNKRTKPVMGKIMKSLKDLPLVARRSITFDRGTEFVSWPHLQAEIGTQTWFCDPSSPWQKGTVENTNRRLRRWLPRKRDIRQCTDHDMKVICDRLNNTPRKCLGWKTPAEVFREKMLEEMR</sequence>